<keyword evidence="1" id="KW-1133">Transmembrane helix</keyword>
<evidence type="ECO:0000313" key="2">
    <source>
        <dbReference type="EMBL" id="ASJ15188.1"/>
    </source>
</evidence>
<gene>
    <name evidence="2" type="ORF">A3L10_08625</name>
</gene>
<reference evidence="2 3" key="1">
    <citation type="submission" date="2016-04" db="EMBL/GenBank/DDBJ databases">
        <title>Complete genome sequence of Thermococcus radiotolerans type strain EJ2.</title>
        <authorList>
            <person name="Oger P.M."/>
        </authorList>
    </citation>
    <scope>NUCLEOTIDE SEQUENCE [LARGE SCALE GENOMIC DNA]</scope>
    <source>
        <strain evidence="2 3">EJ2</strain>
    </source>
</reference>
<evidence type="ECO:0000313" key="3">
    <source>
        <dbReference type="Proteomes" id="UP000250085"/>
    </source>
</evidence>
<dbReference type="EMBL" id="CP015106">
    <property type="protein sequence ID" value="ASJ15188.1"/>
    <property type="molecule type" value="Genomic_DNA"/>
</dbReference>
<keyword evidence="1" id="KW-0812">Transmembrane</keyword>
<sequence>MPLIPLVSAGLYYGGESFKYSTSFIVENVSAVTLPGGTAWVEDKHIRIFEVRILPRNQSQLIGLTMNLSSSGRIYWVDCIVSQAAGNYTSPAILYRTSEGYTASCDFRSVWGELTDILPVDPSYLRFFKGNEFNVSLKFIVGENASVRVEGLKAFLYRSKEPTNFVVLETPDGYELKIEPVKFSSFVIRASFREDAVLSFLGSNDDSDGMNLTFQRCNWSDYGGVIVQFISDDPRVPYKGRHLLVDTFDCSEIVQSQIPDFKRRWAVFDGIHVRKLDDVRSVFFAGTLYDPPTGREELRYWGVWLGLSLLIGLAIGIGVGWVLWKRR</sequence>
<dbReference type="AlphaFoldDB" id="A0A2Z2MZF9"/>
<protein>
    <submittedName>
        <fullName evidence="2">Uncharacterized protein</fullName>
    </submittedName>
</protein>
<accession>A0A2Z2MZF9</accession>
<keyword evidence="3" id="KW-1185">Reference proteome</keyword>
<proteinExistence type="predicted"/>
<feature type="transmembrane region" description="Helical" evidence="1">
    <location>
        <begin position="301"/>
        <end position="324"/>
    </location>
</feature>
<organism evidence="2 3">
    <name type="scientific">Thermococcus radiotolerans</name>
    <dbReference type="NCBI Taxonomy" id="187880"/>
    <lineage>
        <taxon>Archaea</taxon>
        <taxon>Methanobacteriati</taxon>
        <taxon>Methanobacteriota</taxon>
        <taxon>Thermococci</taxon>
        <taxon>Thermococcales</taxon>
        <taxon>Thermococcaceae</taxon>
        <taxon>Thermococcus</taxon>
    </lineage>
</organism>
<evidence type="ECO:0000256" key="1">
    <source>
        <dbReference type="SAM" id="Phobius"/>
    </source>
</evidence>
<name>A0A2Z2MZF9_9EURY</name>
<keyword evidence="1" id="KW-0472">Membrane</keyword>
<dbReference type="KEGG" id="trl:A3L10_08625"/>
<dbReference type="Proteomes" id="UP000250085">
    <property type="component" value="Chromosome"/>
</dbReference>